<accession>A0ABP6X6F6</accession>
<evidence type="ECO:0000313" key="2">
    <source>
        <dbReference type="EMBL" id="GAA3561742.1"/>
    </source>
</evidence>
<name>A0ABP6X6F6_9PSEU</name>
<dbReference type="EMBL" id="BAAAZN010000011">
    <property type="protein sequence ID" value="GAA3561742.1"/>
    <property type="molecule type" value="Genomic_DNA"/>
</dbReference>
<comment type="caution">
    <text evidence="2">The sequence shown here is derived from an EMBL/GenBank/DDBJ whole genome shotgun (WGS) entry which is preliminary data.</text>
</comment>
<dbReference type="Proteomes" id="UP001500689">
    <property type="component" value="Unassembled WGS sequence"/>
</dbReference>
<evidence type="ECO:0000256" key="1">
    <source>
        <dbReference type="SAM" id="MobiDB-lite"/>
    </source>
</evidence>
<feature type="region of interest" description="Disordered" evidence="1">
    <location>
        <begin position="33"/>
        <end position="55"/>
    </location>
</feature>
<gene>
    <name evidence="2" type="ORF">GCM10022222_51910</name>
</gene>
<sequence length="55" mass="6121">MTVLETMAQTVSEGETRWAQFVAAHAATSTVADRAPWGRKGDSWGKEGEFWKHGR</sequence>
<reference evidence="3" key="1">
    <citation type="journal article" date="2019" name="Int. J. Syst. Evol. Microbiol.">
        <title>The Global Catalogue of Microorganisms (GCM) 10K type strain sequencing project: providing services to taxonomists for standard genome sequencing and annotation.</title>
        <authorList>
            <consortium name="The Broad Institute Genomics Platform"/>
            <consortium name="The Broad Institute Genome Sequencing Center for Infectious Disease"/>
            <person name="Wu L."/>
            <person name="Ma J."/>
        </authorList>
    </citation>
    <scope>NUCLEOTIDE SEQUENCE [LARGE SCALE GENOMIC DNA]</scope>
    <source>
        <strain evidence="3">JCM 16898</strain>
    </source>
</reference>
<dbReference type="NCBIfam" id="NF041724">
    <property type="entry name" value="phane_AmcA_4"/>
    <property type="match status" value="1"/>
</dbReference>
<feature type="compositionally biased region" description="Basic and acidic residues" evidence="1">
    <location>
        <begin position="39"/>
        <end position="55"/>
    </location>
</feature>
<dbReference type="RefSeq" id="WP_425548767.1">
    <property type="nucleotide sequence ID" value="NZ_BAAAZN010000011.1"/>
</dbReference>
<proteinExistence type="predicted"/>
<organism evidence="2 3">
    <name type="scientific">Amycolatopsis ultiminotia</name>
    <dbReference type="NCBI Taxonomy" id="543629"/>
    <lineage>
        <taxon>Bacteria</taxon>
        <taxon>Bacillati</taxon>
        <taxon>Actinomycetota</taxon>
        <taxon>Actinomycetes</taxon>
        <taxon>Pseudonocardiales</taxon>
        <taxon>Pseudonocardiaceae</taxon>
        <taxon>Amycolatopsis</taxon>
    </lineage>
</organism>
<evidence type="ECO:0000313" key="3">
    <source>
        <dbReference type="Proteomes" id="UP001500689"/>
    </source>
</evidence>
<protein>
    <submittedName>
        <fullName evidence="2">Uncharacterized protein</fullName>
    </submittedName>
</protein>
<keyword evidence="3" id="KW-1185">Reference proteome</keyword>